<evidence type="ECO:0000313" key="2">
    <source>
        <dbReference type="EMBL" id="CBJ32099.1"/>
    </source>
</evidence>
<feature type="region of interest" description="Disordered" evidence="1">
    <location>
        <begin position="1"/>
        <end position="151"/>
    </location>
</feature>
<gene>
    <name evidence="2" type="ORF">Esi_0308_0008</name>
</gene>
<feature type="compositionally biased region" description="Basic residues" evidence="1">
    <location>
        <begin position="69"/>
        <end position="83"/>
    </location>
</feature>
<accession>D7FWL1</accession>
<proteinExistence type="predicted"/>
<dbReference type="AlphaFoldDB" id="D7FWL1"/>
<dbReference type="Proteomes" id="UP000002630">
    <property type="component" value="Linkage Group LG23"/>
</dbReference>
<name>D7FWL1_ECTSI</name>
<feature type="compositionally biased region" description="Basic residues" evidence="1">
    <location>
        <begin position="11"/>
        <end position="20"/>
    </location>
</feature>
<dbReference type="EMBL" id="FN649748">
    <property type="protein sequence ID" value="CBJ32099.1"/>
    <property type="molecule type" value="Genomic_DNA"/>
</dbReference>
<protein>
    <submittedName>
        <fullName evidence="2">Uncharacterized protein</fullName>
    </submittedName>
</protein>
<dbReference type="InParanoid" id="D7FWL1"/>
<dbReference type="OrthoDB" id="10428051at2759"/>
<feature type="compositionally biased region" description="Low complexity" evidence="1">
    <location>
        <begin position="113"/>
        <end position="139"/>
    </location>
</feature>
<reference evidence="2 3" key="1">
    <citation type="journal article" date="2010" name="Nature">
        <title>The Ectocarpus genome and the independent evolution of multicellularity in brown algae.</title>
        <authorList>
            <person name="Cock J.M."/>
            <person name="Sterck L."/>
            <person name="Rouze P."/>
            <person name="Scornet D."/>
            <person name="Allen A.E."/>
            <person name="Amoutzias G."/>
            <person name="Anthouard V."/>
            <person name="Artiguenave F."/>
            <person name="Aury J.M."/>
            <person name="Badger J.H."/>
            <person name="Beszteri B."/>
            <person name="Billiau K."/>
            <person name="Bonnet E."/>
            <person name="Bothwell J.H."/>
            <person name="Bowler C."/>
            <person name="Boyen C."/>
            <person name="Brownlee C."/>
            <person name="Carrano C.J."/>
            <person name="Charrier B."/>
            <person name="Cho G.Y."/>
            <person name="Coelho S.M."/>
            <person name="Collen J."/>
            <person name="Corre E."/>
            <person name="Da Silva C."/>
            <person name="Delage L."/>
            <person name="Delaroque N."/>
            <person name="Dittami S.M."/>
            <person name="Doulbeau S."/>
            <person name="Elias M."/>
            <person name="Farnham G."/>
            <person name="Gachon C.M."/>
            <person name="Gschloessl B."/>
            <person name="Heesch S."/>
            <person name="Jabbari K."/>
            <person name="Jubin C."/>
            <person name="Kawai H."/>
            <person name="Kimura K."/>
            <person name="Kloareg B."/>
            <person name="Kupper F.C."/>
            <person name="Lang D."/>
            <person name="Le Bail A."/>
            <person name="Leblanc C."/>
            <person name="Lerouge P."/>
            <person name="Lohr M."/>
            <person name="Lopez P.J."/>
            <person name="Martens C."/>
            <person name="Maumus F."/>
            <person name="Michel G."/>
            <person name="Miranda-Saavedra D."/>
            <person name="Morales J."/>
            <person name="Moreau H."/>
            <person name="Motomura T."/>
            <person name="Nagasato C."/>
            <person name="Napoli C.A."/>
            <person name="Nelson D.R."/>
            <person name="Nyvall-Collen P."/>
            <person name="Peters A.F."/>
            <person name="Pommier C."/>
            <person name="Potin P."/>
            <person name="Poulain J."/>
            <person name="Quesneville H."/>
            <person name="Read B."/>
            <person name="Rensing S.A."/>
            <person name="Ritter A."/>
            <person name="Rousvoal S."/>
            <person name="Samanta M."/>
            <person name="Samson G."/>
            <person name="Schroeder D.C."/>
            <person name="Segurens B."/>
            <person name="Strittmatter M."/>
            <person name="Tonon T."/>
            <person name="Tregear J.W."/>
            <person name="Valentin K."/>
            <person name="von Dassow P."/>
            <person name="Yamagishi T."/>
            <person name="Van de Peer Y."/>
            <person name="Wincker P."/>
        </authorList>
    </citation>
    <scope>NUCLEOTIDE SEQUENCE [LARGE SCALE GENOMIC DNA]</scope>
    <source>
        <strain evidence="3">Ec32 / CCAP1310/4</strain>
    </source>
</reference>
<sequence>MSSSYSEYKKLKAKMRKVQKLKRDLQNPGQAMKRKMQPDIYKKAKRTAHQASNPGQTLKHKLQPDAYKKAKRRLKKLSKLKKMMKGEVHSKPKPRGMMPPEGHSGARHGAAPDDGYSSSDCSSVSSGSSLEGETLSDLSDLSDSEDGSGSS</sequence>
<dbReference type="EMBL" id="FN648496">
    <property type="protein sequence ID" value="CBJ32099.1"/>
    <property type="molecule type" value="Genomic_DNA"/>
</dbReference>
<evidence type="ECO:0000256" key="1">
    <source>
        <dbReference type="SAM" id="MobiDB-lite"/>
    </source>
</evidence>
<organism evidence="2 3">
    <name type="scientific">Ectocarpus siliculosus</name>
    <name type="common">Brown alga</name>
    <name type="synonym">Conferva siliculosa</name>
    <dbReference type="NCBI Taxonomy" id="2880"/>
    <lineage>
        <taxon>Eukaryota</taxon>
        <taxon>Sar</taxon>
        <taxon>Stramenopiles</taxon>
        <taxon>Ochrophyta</taxon>
        <taxon>PX clade</taxon>
        <taxon>Phaeophyceae</taxon>
        <taxon>Ectocarpales</taxon>
        <taxon>Ectocarpaceae</taxon>
        <taxon>Ectocarpus</taxon>
    </lineage>
</organism>
<feature type="compositionally biased region" description="Acidic residues" evidence="1">
    <location>
        <begin position="140"/>
        <end position="151"/>
    </location>
</feature>
<evidence type="ECO:0000313" key="3">
    <source>
        <dbReference type="Proteomes" id="UP000002630"/>
    </source>
</evidence>
<keyword evidence="3" id="KW-1185">Reference proteome</keyword>